<keyword evidence="6" id="KW-0521">NADP</keyword>
<dbReference type="FunFam" id="1.20.120.1630:FF:000009">
    <property type="entry name" value="C-14 sterol reductase"/>
    <property type="match status" value="1"/>
</dbReference>
<feature type="transmembrane region" description="Helical" evidence="20">
    <location>
        <begin position="315"/>
        <end position="334"/>
    </location>
</feature>
<dbReference type="PANTHER" id="PTHR21257:SF52">
    <property type="entry name" value="DELTA(14)-STEROL REDUCTASE TM7SF2"/>
    <property type="match status" value="1"/>
</dbReference>
<evidence type="ECO:0000256" key="12">
    <source>
        <dbReference type="ARBA" id="ARBA00023136"/>
    </source>
</evidence>
<evidence type="ECO:0000256" key="2">
    <source>
        <dbReference type="ARBA" id="ARBA00005402"/>
    </source>
</evidence>
<dbReference type="GO" id="GO:0006696">
    <property type="term" value="P:ergosterol biosynthetic process"/>
    <property type="evidence" value="ECO:0007669"/>
    <property type="project" value="TreeGrafter"/>
</dbReference>
<evidence type="ECO:0000256" key="11">
    <source>
        <dbReference type="ARBA" id="ARBA00023098"/>
    </source>
</evidence>
<dbReference type="HOGENOM" id="CLU_015631_0_3_1"/>
<name>A0A0C3QPF6_9AGAM</name>
<evidence type="ECO:0000256" key="6">
    <source>
        <dbReference type="ARBA" id="ARBA00022857"/>
    </source>
</evidence>
<keyword evidence="12 20" id="KW-0472">Membrane</keyword>
<evidence type="ECO:0000256" key="4">
    <source>
        <dbReference type="ARBA" id="ARBA00022516"/>
    </source>
</evidence>
<keyword evidence="5 20" id="KW-0812">Transmembrane</keyword>
<evidence type="ECO:0000256" key="1">
    <source>
        <dbReference type="ARBA" id="ARBA00004141"/>
    </source>
</evidence>
<comment type="pathway">
    <text evidence="16">Steroid biosynthesis; zymosterol biosynthesis; zymosterol from lanosterol: step 2/6.</text>
</comment>
<dbReference type="Gene3D" id="1.20.120.1630">
    <property type="match status" value="1"/>
</dbReference>
<dbReference type="Proteomes" id="UP000054248">
    <property type="component" value="Unassembled WGS sequence"/>
</dbReference>
<reference evidence="22" key="2">
    <citation type="submission" date="2015-01" db="EMBL/GenBank/DDBJ databases">
        <title>Evolutionary Origins and Diversification of the Mycorrhizal Mutualists.</title>
        <authorList>
            <consortium name="DOE Joint Genome Institute"/>
            <consortium name="Mycorrhizal Genomics Consortium"/>
            <person name="Kohler A."/>
            <person name="Kuo A."/>
            <person name="Nagy L.G."/>
            <person name="Floudas D."/>
            <person name="Copeland A."/>
            <person name="Barry K.W."/>
            <person name="Cichocki N."/>
            <person name="Veneault-Fourrey C."/>
            <person name="LaButti K."/>
            <person name="Lindquist E.A."/>
            <person name="Lipzen A."/>
            <person name="Lundell T."/>
            <person name="Morin E."/>
            <person name="Murat C."/>
            <person name="Riley R."/>
            <person name="Ohm R."/>
            <person name="Sun H."/>
            <person name="Tunlid A."/>
            <person name="Henrissat B."/>
            <person name="Grigoriev I.V."/>
            <person name="Hibbett D.S."/>
            <person name="Martin F."/>
        </authorList>
    </citation>
    <scope>NUCLEOTIDE SEQUENCE [LARGE SCALE GENOMIC DNA]</scope>
    <source>
        <strain evidence="22">MUT 4182</strain>
    </source>
</reference>
<evidence type="ECO:0000256" key="14">
    <source>
        <dbReference type="ARBA" id="ARBA00023221"/>
    </source>
</evidence>
<keyword evidence="9" id="KW-0560">Oxidoreductase</keyword>
<evidence type="ECO:0000256" key="20">
    <source>
        <dbReference type="SAM" id="Phobius"/>
    </source>
</evidence>
<evidence type="ECO:0000256" key="7">
    <source>
        <dbReference type="ARBA" id="ARBA00022955"/>
    </source>
</evidence>
<evidence type="ECO:0000256" key="9">
    <source>
        <dbReference type="ARBA" id="ARBA00023002"/>
    </source>
</evidence>
<organism evidence="21 22">
    <name type="scientific">Tulasnella calospora MUT 4182</name>
    <dbReference type="NCBI Taxonomy" id="1051891"/>
    <lineage>
        <taxon>Eukaryota</taxon>
        <taxon>Fungi</taxon>
        <taxon>Dikarya</taxon>
        <taxon>Basidiomycota</taxon>
        <taxon>Agaricomycotina</taxon>
        <taxon>Agaricomycetes</taxon>
        <taxon>Cantharellales</taxon>
        <taxon>Tulasnellaceae</taxon>
        <taxon>Tulasnella</taxon>
    </lineage>
</organism>
<dbReference type="GO" id="GO:0050613">
    <property type="term" value="F:Delta14-sterol reductase activity"/>
    <property type="evidence" value="ECO:0007669"/>
    <property type="project" value="UniProtKB-EC"/>
</dbReference>
<reference evidence="21 22" key="1">
    <citation type="submission" date="2014-04" db="EMBL/GenBank/DDBJ databases">
        <authorList>
            <consortium name="DOE Joint Genome Institute"/>
            <person name="Kuo A."/>
            <person name="Girlanda M."/>
            <person name="Perotto S."/>
            <person name="Kohler A."/>
            <person name="Nagy L.G."/>
            <person name="Floudas D."/>
            <person name="Copeland A."/>
            <person name="Barry K.W."/>
            <person name="Cichocki N."/>
            <person name="Veneault-Fourrey C."/>
            <person name="LaButti K."/>
            <person name="Lindquist E.A."/>
            <person name="Lipzen A."/>
            <person name="Lundell T."/>
            <person name="Morin E."/>
            <person name="Murat C."/>
            <person name="Sun H."/>
            <person name="Tunlid A."/>
            <person name="Henrissat B."/>
            <person name="Grigoriev I.V."/>
            <person name="Hibbett D.S."/>
            <person name="Martin F."/>
            <person name="Nordberg H.P."/>
            <person name="Cantor M.N."/>
            <person name="Hua S.X."/>
        </authorList>
    </citation>
    <scope>NUCLEOTIDE SEQUENCE [LARGE SCALE GENOMIC DNA]</scope>
    <source>
        <strain evidence="21 22">MUT 4182</strain>
    </source>
</reference>
<evidence type="ECO:0000256" key="15">
    <source>
        <dbReference type="ARBA" id="ARBA00052254"/>
    </source>
</evidence>
<dbReference type="InterPro" id="IPR018083">
    <property type="entry name" value="Sterol_reductase_CS"/>
</dbReference>
<dbReference type="Pfam" id="PF01222">
    <property type="entry name" value="ERG4_ERG24"/>
    <property type="match status" value="1"/>
</dbReference>
<evidence type="ECO:0000256" key="8">
    <source>
        <dbReference type="ARBA" id="ARBA00022989"/>
    </source>
</evidence>
<keyword evidence="22" id="KW-1185">Reference proteome</keyword>
<feature type="transmembrane region" description="Helical" evidence="20">
    <location>
        <begin position="159"/>
        <end position="180"/>
    </location>
</feature>
<sequence length="445" mass="51237">MAFTKRARRKDTTRETAWERGKRFGAIVFRYFVEDILLKIESKKQKRLGHTTQNESEGSRATAPFRYLRRSELWLAISLAACSLWDPKAFIALAGWLVYLAVLWALLPGDWVEGLKLRDGTKRKYKVNALGAMLMTLGLVGGMIYNNGPQTFTFLYEHYLGLITATILWSYTQSLLLYLWSFYGHPKLLALNANSGYHPHDFWLGRELNPSIGNFDLKVFFELRPGLIGWALINISCACEQAVRNGGKITDSMMLVLGFQGLYVLDALYNEPAVLSTMDVVTDGFGVMLNFGDLCWVPMTYSLQARYLAFNPVELGWAGVAGVFAVHMIGYWIFRSSNLEKNNFRNGLNPKNLSFMETKRGTRLLTSGWWGMSRHPNYMGDLIMALSWCLPTGFNTPITYYYPVYFLVLLVHRQRRDDEACHEKYGDDWLEYQKRVPYRIFPYIY</sequence>
<keyword evidence="14" id="KW-0753">Steroid metabolism</keyword>
<evidence type="ECO:0000313" key="21">
    <source>
        <dbReference type="EMBL" id="KIO29204.1"/>
    </source>
</evidence>
<feature type="transmembrane region" description="Helical" evidence="20">
    <location>
        <begin position="127"/>
        <end position="147"/>
    </location>
</feature>
<evidence type="ECO:0000313" key="22">
    <source>
        <dbReference type="Proteomes" id="UP000054248"/>
    </source>
</evidence>
<gene>
    <name evidence="21" type="ORF">M407DRAFT_14566</name>
</gene>
<evidence type="ECO:0000256" key="19">
    <source>
        <dbReference type="ARBA" id="ARBA00083315"/>
    </source>
</evidence>
<dbReference type="EC" id="1.3.1.70" evidence="3"/>
<keyword evidence="4" id="KW-0444">Lipid biosynthesis</keyword>
<evidence type="ECO:0000256" key="5">
    <source>
        <dbReference type="ARBA" id="ARBA00022692"/>
    </source>
</evidence>
<dbReference type="InterPro" id="IPR001171">
    <property type="entry name" value="ERG24_DHCR-like"/>
</dbReference>
<keyword evidence="10" id="KW-0756">Sterol biosynthesis</keyword>
<evidence type="ECO:0000256" key="13">
    <source>
        <dbReference type="ARBA" id="ARBA00023166"/>
    </source>
</evidence>
<protein>
    <recommendedName>
        <fullName evidence="17">Delta(14)-sterol reductase ERG24</fullName>
        <ecNumber evidence="3">1.3.1.70</ecNumber>
    </recommendedName>
    <alternativeName>
        <fullName evidence="19">C-14 sterol reductase ERG24</fullName>
    </alternativeName>
    <alternativeName>
        <fullName evidence="18">Sterol C14-reductase ERG24</fullName>
    </alternativeName>
</protein>
<evidence type="ECO:0000256" key="16">
    <source>
        <dbReference type="ARBA" id="ARBA00060638"/>
    </source>
</evidence>
<dbReference type="AlphaFoldDB" id="A0A0C3QPF6"/>
<comment type="similarity">
    <text evidence="2">Belongs to the ERG4/ERG24 family.</text>
</comment>
<evidence type="ECO:0000256" key="3">
    <source>
        <dbReference type="ARBA" id="ARBA00012413"/>
    </source>
</evidence>
<proteinExistence type="inferred from homology"/>
<dbReference type="STRING" id="1051891.A0A0C3QPF6"/>
<evidence type="ECO:0000256" key="10">
    <source>
        <dbReference type="ARBA" id="ARBA00023011"/>
    </source>
</evidence>
<dbReference type="PROSITE" id="PS01018">
    <property type="entry name" value="STEROL_REDUCT_2"/>
    <property type="match status" value="1"/>
</dbReference>
<dbReference type="EMBL" id="KN822985">
    <property type="protein sequence ID" value="KIO29204.1"/>
    <property type="molecule type" value="Genomic_DNA"/>
</dbReference>
<comment type="catalytic activity">
    <reaction evidence="15">
        <text>4,4-dimethyl-5alpha-cholesta-8,24-dien-3beta-ol + NADP(+) = 4,4-dimethyl-5alpha-cholesta-8,14,24-trien-3beta-ol + NADPH + H(+)</text>
        <dbReference type="Rhea" id="RHEA:18561"/>
        <dbReference type="ChEBI" id="CHEBI:15378"/>
        <dbReference type="ChEBI" id="CHEBI:17813"/>
        <dbReference type="ChEBI" id="CHEBI:18364"/>
        <dbReference type="ChEBI" id="CHEBI:57783"/>
        <dbReference type="ChEBI" id="CHEBI:58349"/>
        <dbReference type="EC" id="1.3.1.70"/>
    </reaction>
    <physiologicalReaction direction="right-to-left" evidence="15">
        <dbReference type="Rhea" id="RHEA:18563"/>
    </physiologicalReaction>
</comment>
<dbReference type="PANTHER" id="PTHR21257">
    <property type="entry name" value="DELTA(14)-STEROL REDUCTASE"/>
    <property type="match status" value="1"/>
</dbReference>
<evidence type="ECO:0000256" key="18">
    <source>
        <dbReference type="ARBA" id="ARBA00077841"/>
    </source>
</evidence>
<keyword evidence="11" id="KW-0443">Lipid metabolism</keyword>
<keyword evidence="7" id="KW-0752">Steroid biosynthesis</keyword>
<comment type="subcellular location">
    <subcellularLocation>
        <location evidence="1">Membrane</location>
        <topology evidence="1">Multi-pass membrane protein</topology>
    </subcellularLocation>
</comment>
<keyword evidence="13" id="KW-1207">Sterol metabolism</keyword>
<accession>A0A0C3QPF6</accession>
<dbReference type="GO" id="GO:0005789">
    <property type="term" value="C:endoplasmic reticulum membrane"/>
    <property type="evidence" value="ECO:0007669"/>
    <property type="project" value="TreeGrafter"/>
</dbReference>
<dbReference type="OrthoDB" id="10262235at2759"/>
<evidence type="ECO:0000256" key="17">
    <source>
        <dbReference type="ARBA" id="ARBA00074394"/>
    </source>
</evidence>
<keyword evidence="8 20" id="KW-1133">Transmembrane helix</keyword>